<keyword evidence="2 4" id="KW-0378">Hydrolase</keyword>
<evidence type="ECO:0000256" key="1">
    <source>
        <dbReference type="ARBA" id="ARBA00022670"/>
    </source>
</evidence>
<sequence length="541" mass="57990">MIINWLKAPAFFVYLGLVIIFIVQSPKNCIMKKILALSGCCIVLLSCSKNIKDQQAIASADAQDLKSSQLQLNQYIKDQFQQTGYFNWKDASDEMVWTAMQSTDNIIAVGYKPLQEKSIENRLHTININDAKWSAAKQQVMQLIYNSERKFNPSIRIENMEVWKEKVLPVIDVKITSIETLKLLRKSGLVRYAEPMGYDPIKEFDNEAALASGGIGGGSGCGGYNGNTSLLAGSDYSVVSPNAKVSWNYTYHGIQNAWTKSTGAGVKVMVIDSGVSPDQANLGSEFNQGLSSGRTIEKMFTLPGEISSDDPCGHGTAMSGAVAAPRCADGNACGVAYNCNFVICRATRDVYLDESSEVKGVSDAYTWAADNSTVQIISMSLGRVTGSGQIKDAIQYASGKGKLMFCAGGTSFSWTAFFVGVIFPASLTEVQAITGVKDAPALNACADCHKGKQIDYVIVMEKQSTGLHALSTAMTGDVPTTVGGSSVSTATAAGIAALVWSKNPTFTRDDVLNKLTTTASGYPTKSKNYGWGKLNADAATN</sequence>
<organism evidence="7 8">
    <name type="scientific">Limnovirga soli</name>
    <dbReference type="NCBI Taxonomy" id="2656915"/>
    <lineage>
        <taxon>Bacteria</taxon>
        <taxon>Pseudomonadati</taxon>
        <taxon>Bacteroidota</taxon>
        <taxon>Chitinophagia</taxon>
        <taxon>Chitinophagales</taxon>
        <taxon>Chitinophagaceae</taxon>
        <taxon>Limnovirga</taxon>
    </lineage>
</organism>
<keyword evidence="3 4" id="KW-0720">Serine protease</keyword>
<keyword evidence="8" id="KW-1185">Reference proteome</keyword>
<dbReference type="PROSITE" id="PS51892">
    <property type="entry name" value="SUBTILASE"/>
    <property type="match status" value="1"/>
</dbReference>
<dbReference type="EMBL" id="WHPF01000010">
    <property type="protein sequence ID" value="NNV56650.1"/>
    <property type="molecule type" value="Genomic_DNA"/>
</dbReference>
<feature type="transmembrane region" description="Helical" evidence="5">
    <location>
        <begin position="6"/>
        <end position="23"/>
    </location>
</feature>
<feature type="active site" description="Charge relay system" evidence="4">
    <location>
        <position position="314"/>
    </location>
</feature>
<evidence type="ECO:0000256" key="4">
    <source>
        <dbReference type="PROSITE-ProRule" id="PRU01240"/>
    </source>
</evidence>
<protein>
    <submittedName>
        <fullName evidence="7">S8 family serine peptidase</fullName>
    </submittedName>
</protein>
<dbReference type="InterPro" id="IPR023827">
    <property type="entry name" value="Peptidase_S8_Asp-AS"/>
</dbReference>
<comment type="caution">
    <text evidence="7">The sequence shown here is derived from an EMBL/GenBank/DDBJ whole genome shotgun (WGS) entry which is preliminary data.</text>
</comment>
<dbReference type="GO" id="GO:0016485">
    <property type="term" value="P:protein processing"/>
    <property type="evidence" value="ECO:0007669"/>
    <property type="project" value="TreeGrafter"/>
</dbReference>
<keyword evidence="5" id="KW-0812">Transmembrane</keyword>
<evidence type="ECO:0000259" key="6">
    <source>
        <dbReference type="Pfam" id="PF00082"/>
    </source>
</evidence>
<dbReference type="InterPro" id="IPR036852">
    <property type="entry name" value="Peptidase_S8/S53_dom_sf"/>
</dbReference>
<evidence type="ECO:0000256" key="3">
    <source>
        <dbReference type="ARBA" id="ARBA00022825"/>
    </source>
</evidence>
<dbReference type="CDD" id="cd00306">
    <property type="entry name" value="Peptidases_S8_S53"/>
    <property type="match status" value="1"/>
</dbReference>
<dbReference type="PANTHER" id="PTHR42884:SF14">
    <property type="entry name" value="NEUROENDOCRINE CONVERTASE 1"/>
    <property type="match status" value="1"/>
</dbReference>
<dbReference type="PRINTS" id="PR00723">
    <property type="entry name" value="SUBTILISIN"/>
</dbReference>
<dbReference type="InterPro" id="IPR000209">
    <property type="entry name" value="Peptidase_S8/S53_dom"/>
</dbReference>
<evidence type="ECO:0000256" key="5">
    <source>
        <dbReference type="SAM" id="Phobius"/>
    </source>
</evidence>
<dbReference type="Gene3D" id="3.40.50.200">
    <property type="entry name" value="Peptidase S8/S53 domain"/>
    <property type="match status" value="1"/>
</dbReference>
<dbReference type="AlphaFoldDB" id="A0A8J8FFB3"/>
<name>A0A8J8FFB3_9BACT</name>
<reference evidence="7" key="1">
    <citation type="submission" date="2019-10" db="EMBL/GenBank/DDBJ databases">
        <title>Draft genome sequence of Panacibacter sp. KCS-6.</title>
        <authorList>
            <person name="Yim K.J."/>
        </authorList>
    </citation>
    <scope>NUCLEOTIDE SEQUENCE</scope>
    <source>
        <strain evidence="7">KCS-6</strain>
    </source>
</reference>
<evidence type="ECO:0000313" key="8">
    <source>
        <dbReference type="Proteomes" id="UP000598971"/>
    </source>
</evidence>
<keyword evidence="1 4" id="KW-0645">Protease</keyword>
<dbReference type="PANTHER" id="PTHR42884">
    <property type="entry name" value="PROPROTEIN CONVERTASE SUBTILISIN/KEXIN-RELATED"/>
    <property type="match status" value="1"/>
</dbReference>
<dbReference type="InterPro" id="IPR015500">
    <property type="entry name" value="Peptidase_S8_subtilisin-rel"/>
</dbReference>
<dbReference type="Proteomes" id="UP000598971">
    <property type="component" value="Unassembled WGS sequence"/>
</dbReference>
<evidence type="ECO:0000313" key="7">
    <source>
        <dbReference type="EMBL" id="NNV56650.1"/>
    </source>
</evidence>
<keyword evidence="5" id="KW-0472">Membrane</keyword>
<feature type="active site" description="Charge relay system" evidence="4">
    <location>
        <position position="272"/>
    </location>
</feature>
<feature type="domain" description="Peptidase S8/S53" evidence="6">
    <location>
        <begin position="263"/>
        <end position="532"/>
    </location>
</feature>
<accession>A0A8J8FFB3</accession>
<keyword evidence="5" id="KW-1133">Transmembrane helix</keyword>
<comment type="similarity">
    <text evidence="4">Belongs to the peptidase S8 family.</text>
</comment>
<dbReference type="Pfam" id="PF00082">
    <property type="entry name" value="Peptidase_S8"/>
    <property type="match status" value="1"/>
</dbReference>
<dbReference type="GO" id="GO:0004252">
    <property type="term" value="F:serine-type endopeptidase activity"/>
    <property type="evidence" value="ECO:0007669"/>
    <property type="project" value="UniProtKB-UniRule"/>
</dbReference>
<gene>
    <name evidence="7" type="ORF">GD597_14355</name>
</gene>
<dbReference type="PROSITE" id="PS00136">
    <property type="entry name" value="SUBTILASE_ASP"/>
    <property type="match status" value="1"/>
</dbReference>
<proteinExistence type="inferred from homology"/>
<evidence type="ECO:0000256" key="2">
    <source>
        <dbReference type="ARBA" id="ARBA00022801"/>
    </source>
</evidence>
<dbReference type="SUPFAM" id="SSF52743">
    <property type="entry name" value="Subtilisin-like"/>
    <property type="match status" value="1"/>
</dbReference>
<dbReference type="GO" id="GO:0016020">
    <property type="term" value="C:membrane"/>
    <property type="evidence" value="ECO:0007669"/>
    <property type="project" value="TreeGrafter"/>
</dbReference>
<feature type="active site" description="Charge relay system" evidence="4">
    <location>
        <position position="486"/>
    </location>
</feature>